<proteinExistence type="inferred from homology"/>
<evidence type="ECO:0000259" key="4">
    <source>
        <dbReference type="Pfam" id="PF08341"/>
    </source>
</evidence>
<evidence type="ECO:0000313" key="7">
    <source>
        <dbReference type="Proteomes" id="UP000092743"/>
    </source>
</evidence>
<evidence type="ECO:0000256" key="2">
    <source>
        <dbReference type="ARBA" id="ARBA00022525"/>
    </source>
</evidence>
<dbReference type="EMBL" id="CP015355">
    <property type="protein sequence ID" value="ANS52263.1"/>
    <property type="molecule type" value="Genomic_DNA"/>
</dbReference>
<feature type="domain" description="Thioester" evidence="4">
    <location>
        <begin position="66"/>
        <end position="156"/>
    </location>
</feature>
<dbReference type="AlphaFoldDB" id="A0A9W3X4N8"/>
<dbReference type="Gene3D" id="2.60.40.10">
    <property type="entry name" value="Immunoglobulins"/>
    <property type="match status" value="1"/>
</dbReference>
<dbReference type="InterPro" id="IPR013783">
    <property type="entry name" value="Ig-like_fold"/>
</dbReference>
<dbReference type="Pfam" id="PF08341">
    <property type="entry name" value="TED"/>
    <property type="match status" value="1"/>
</dbReference>
<comment type="similarity">
    <text evidence="1">Belongs to the serine-aspartate repeat-containing protein (SDr) family.</text>
</comment>
<dbReference type="InterPro" id="IPR023849">
    <property type="entry name" value="TQXA_dom"/>
</dbReference>
<reference evidence="6 7" key="1">
    <citation type="submission" date="2016-04" db="EMBL/GenBank/DDBJ databases">
        <title>High quality genome of the nematocidal Bacillus thuringiensis MYBT18246.</title>
        <authorList>
            <person name="Hollensteiner J."/>
            <person name="Poehlein A."/>
            <person name="Sproeer C."/>
            <person name="Bunk B."/>
            <person name="Rosenstiel P."/>
            <person name="Schulenburg H."/>
            <person name="Liesegang H."/>
        </authorList>
    </citation>
    <scope>NUCLEOTIDE SEQUENCE [LARGE SCALE GENOMIC DNA]</scope>
    <source>
        <strain evidence="6 7">MYBT18246</strain>
        <plasmid evidence="6 7">p109822</plasmid>
    </source>
</reference>
<evidence type="ECO:0000313" key="6">
    <source>
        <dbReference type="EMBL" id="ANS52263.1"/>
    </source>
</evidence>
<dbReference type="Proteomes" id="UP000092743">
    <property type="component" value="Plasmid p109822"/>
</dbReference>
<dbReference type="PANTHER" id="PTHR36108:SF13">
    <property type="entry name" value="COLOSSIN-B-RELATED"/>
    <property type="match status" value="1"/>
</dbReference>
<dbReference type="PANTHER" id="PTHR36108">
    <property type="entry name" value="COLOSSIN-B-RELATED"/>
    <property type="match status" value="1"/>
</dbReference>
<accession>A0A9W3X4N8</accession>
<name>A0A9W3X4N8_BACTU</name>
<keyword evidence="3" id="KW-0732">Signal</keyword>
<sequence length="379" mass="42083">MILKRSYQTLLLFTSVILFVMSFLIPLNQASAEVINRERYQMDWAYSPQYGKDVRKELLKNASGQIAYCLVYGLKSPNGEDLPEAGKTDDVSYRVLMNGYPQKTPESLGVSNWKEAHYATQLALWNALGQISVDELQFKNAAVEKAAKNIIHAANQSQDTQDVWMNVIPTDKQEAQLNGEYFETTTYNVQTNAKKGTFHVEMNNAPQGTRIVTEQGEVKETFQLGEKFRIQVPKSSKSSELSLKVVSNLTSVHAIVYKGTSTIQDATVLLECSTEVFWKANGALKVMKVDESKKPLPGAVFEIANSNQQVMGMITADKNGIAEVGNLELGTYTVKEVKAPVVEMKNVQIKGNIEIKKISDTGKILPGVLLQSFLNETTL</sequence>
<dbReference type="Pfam" id="PF17802">
    <property type="entry name" value="SpaA"/>
    <property type="match status" value="1"/>
</dbReference>
<feature type="domain" description="SpaA-like prealbumin fold" evidence="5">
    <location>
        <begin position="283"/>
        <end position="340"/>
    </location>
</feature>
<evidence type="ECO:0000259" key="5">
    <source>
        <dbReference type="Pfam" id="PF17802"/>
    </source>
</evidence>
<dbReference type="SUPFAM" id="SSF49478">
    <property type="entry name" value="Cna protein B-type domain"/>
    <property type="match status" value="1"/>
</dbReference>
<gene>
    <name evidence="6" type="ORF">BT246_69720</name>
</gene>
<dbReference type="NCBIfam" id="TIGR03934">
    <property type="entry name" value="TQXA_dom"/>
    <property type="match status" value="1"/>
</dbReference>
<geneLocation type="plasmid" evidence="6 7">
    <name>p109822</name>
</geneLocation>
<keyword evidence="2" id="KW-0964">Secreted</keyword>
<dbReference type="InterPro" id="IPR041033">
    <property type="entry name" value="SpaA_PFL_dom_1"/>
</dbReference>
<protein>
    <submittedName>
        <fullName evidence="6">Collagen adhesion protein</fullName>
    </submittedName>
</protein>
<evidence type="ECO:0000256" key="1">
    <source>
        <dbReference type="ARBA" id="ARBA00007257"/>
    </source>
</evidence>
<evidence type="ECO:0000256" key="3">
    <source>
        <dbReference type="ARBA" id="ARBA00022729"/>
    </source>
</evidence>
<organism evidence="6 7">
    <name type="scientific">Bacillus thuringiensis</name>
    <dbReference type="NCBI Taxonomy" id="1428"/>
    <lineage>
        <taxon>Bacteria</taxon>
        <taxon>Bacillati</taxon>
        <taxon>Bacillota</taxon>
        <taxon>Bacilli</taxon>
        <taxon>Bacillales</taxon>
        <taxon>Bacillaceae</taxon>
        <taxon>Bacillus</taxon>
        <taxon>Bacillus cereus group</taxon>
    </lineage>
</organism>
<keyword evidence="6" id="KW-0614">Plasmid</keyword>
<dbReference type="InterPro" id="IPR013552">
    <property type="entry name" value="Thioester_dom"/>
</dbReference>